<dbReference type="EMBL" id="JAENBP010000004">
    <property type="protein sequence ID" value="MBJ8349862.1"/>
    <property type="molecule type" value="Genomic_DNA"/>
</dbReference>
<accession>A0A934UDI7</accession>
<dbReference type="PANTHER" id="PTHR36834:SF2">
    <property type="entry name" value="MEMBRANE PROTEIN"/>
    <property type="match status" value="1"/>
</dbReference>
<keyword evidence="1" id="KW-1133">Transmembrane helix</keyword>
<feature type="transmembrane region" description="Helical" evidence="1">
    <location>
        <begin position="88"/>
        <end position="113"/>
    </location>
</feature>
<keyword evidence="4" id="KW-1185">Reference proteome</keyword>
<feature type="transmembrane region" description="Helical" evidence="1">
    <location>
        <begin position="155"/>
        <end position="172"/>
    </location>
</feature>
<comment type="caution">
    <text evidence="3">The sequence shown here is derived from an EMBL/GenBank/DDBJ whole genome shotgun (WGS) entry which is preliminary data.</text>
</comment>
<organism evidence="3 4">
    <name type="scientific">Streptococcus zalophi</name>
    <dbReference type="NCBI Taxonomy" id="640031"/>
    <lineage>
        <taxon>Bacteria</taxon>
        <taxon>Bacillati</taxon>
        <taxon>Bacillota</taxon>
        <taxon>Bacilli</taxon>
        <taxon>Lactobacillales</taxon>
        <taxon>Streptococcaceae</taxon>
        <taxon>Streptococcus</taxon>
    </lineage>
</organism>
<dbReference type="InterPro" id="IPR006976">
    <property type="entry name" value="VanZ-like"/>
</dbReference>
<keyword evidence="1" id="KW-0472">Membrane</keyword>
<evidence type="ECO:0000313" key="4">
    <source>
        <dbReference type="Proteomes" id="UP000644875"/>
    </source>
</evidence>
<dbReference type="Proteomes" id="UP000644875">
    <property type="component" value="Unassembled WGS sequence"/>
</dbReference>
<feature type="domain" description="VanZ-like" evidence="2">
    <location>
        <begin position="36"/>
        <end position="172"/>
    </location>
</feature>
<evidence type="ECO:0000313" key="3">
    <source>
        <dbReference type="EMBL" id="MBJ8349862.1"/>
    </source>
</evidence>
<evidence type="ECO:0000259" key="2">
    <source>
        <dbReference type="Pfam" id="PF04892"/>
    </source>
</evidence>
<gene>
    <name evidence="3" type="ORF">JHK64_04365</name>
</gene>
<feature type="transmembrane region" description="Helical" evidence="1">
    <location>
        <begin position="28"/>
        <end position="50"/>
    </location>
</feature>
<dbReference type="Pfam" id="PF04892">
    <property type="entry name" value="VanZ"/>
    <property type="match status" value="1"/>
</dbReference>
<dbReference type="AlphaFoldDB" id="A0A934UDI7"/>
<keyword evidence="1" id="KW-0812">Transmembrane</keyword>
<dbReference type="PANTHER" id="PTHR36834">
    <property type="entry name" value="MEMBRANE PROTEIN-RELATED"/>
    <property type="match status" value="1"/>
</dbReference>
<name>A0A934UDI7_9STRE</name>
<sequence length="184" mass="21228">MSCQSQRRKEILKKAFDQNFTLKPNYRLLMFFLVGLYALFIGLLCFTPQINISGFETPGIEHYGRVVVLLTPFNSLINAGQANNVWEFLWIIFQNVTNVFLLYPLILGLLFLFPKLGSVKKIALLSFLLSLGIELTQILLDILIEANRVFEIDDLWTNTLGGLLALLTYNWMKHQHQRHKKPLS</sequence>
<evidence type="ECO:0000256" key="1">
    <source>
        <dbReference type="SAM" id="Phobius"/>
    </source>
</evidence>
<dbReference type="InterPro" id="IPR053150">
    <property type="entry name" value="Teicoplanin_resist-assoc"/>
</dbReference>
<feature type="transmembrane region" description="Helical" evidence="1">
    <location>
        <begin position="122"/>
        <end position="143"/>
    </location>
</feature>
<protein>
    <submittedName>
        <fullName evidence="3">VanZ family protein</fullName>
    </submittedName>
</protein>
<proteinExistence type="predicted"/>
<reference evidence="3 4" key="1">
    <citation type="journal article" date="2021" name="Int. J. Syst. Evol. Microbiol.">
        <title>Streptococcus vicugnae sp. nov., isolated from faeces of alpacas (Vicugna pacos) and cattle (Bos taurus), Streptococcus zalophi sp. nov., and Streptococcus pacificus sp. nov., isolated from respiratory tract of California sea lions (Zalophus californianus).</title>
        <authorList>
            <person name="Volokhov D.V."/>
            <person name="Zagorodnyaya T.A."/>
            <person name="Shen Z."/>
            <person name="Blom J."/>
            <person name="Furtak V.A."/>
            <person name="Eisenberg T."/>
            <person name="Fan P."/>
            <person name="Jeong K.C."/>
            <person name="Gao Y."/>
            <person name="Zhang S."/>
            <person name="Amselle M."/>
        </authorList>
    </citation>
    <scope>NUCLEOTIDE SEQUENCE [LARGE SCALE GENOMIC DNA]</scope>
    <source>
        <strain evidence="4">CSL7508-lung</strain>
    </source>
</reference>